<reference evidence="1" key="1">
    <citation type="submission" date="2024-07" db="EMBL/GenBank/DDBJ databases">
        <authorList>
            <person name="Kim Y.J."/>
            <person name="Jeong J.Y."/>
        </authorList>
    </citation>
    <scope>NUCLEOTIDE SEQUENCE</scope>
    <source>
        <strain evidence="1">GIHE-MW2</strain>
    </source>
</reference>
<sequence>MGAWNFADQFHIFQKLYGREAEIAELISAFERVSSSLGKEPAIAHGYGVILSN</sequence>
<evidence type="ECO:0000313" key="1">
    <source>
        <dbReference type="EMBL" id="XCM38123.1"/>
    </source>
</evidence>
<dbReference type="AlphaFoldDB" id="A0AAU8JFX5"/>
<dbReference type="EMBL" id="CP159837">
    <property type="protein sequence ID" value="XCM38123.1"/>
    <property type="molecule type" value="Genomic_DNA"/>
</dbReference>
<gene>
    <name evidence="1" type="ORF">ABWT76_000951</name>
</gene>
<proteinExistence type="predicted"/>
<protein>
    <submittedName>
        <fullName evidence="1">Uncharacterized protein</fullName>
    </submittedName>
</protein>
<dbReference type="RefSeq" id="WP_354635732.1">
    <property type="nucleotide sequence ID" value="NZ_CP159837.1"/>
</dbReference>
<accession>A0AAU8JFX5</accession>
<name>A0AAU8JFX5_9CYAN</name>
<organism evidence="1">
    <name type="scientific">Planktothricoides raciborskii GIHE-MW2</name>
    <dbReference type="NCBI Taxonomy" id="2792601"/>
    <lineage>
        <taxon>Bacteria</taxon>
        <taxon>Bacillati</taxon>
        <taxon>Cyanobacteriota</taxon>
        <taxon>Cyanophyceae</taxon>
        <taxon>Oscillatoriophycideae</taxon>
        <taxon>Oscillatoriales</taxon>
        <taxon>Oscillatoriaceae</taxon>
        <taxon>Planktothricoides</taxon>
    </lineage>
</organism>